<name>A0ABN9URU9_9DINO</name>
<evidence type="ECO:0000313" key="2">
    <source>
        <dbReference type="Proteomes" id="UP001189429"/>
    </source>
</evidence>
<reference evidence="1" key="1">
    <citation type="submission" date="2023-10" db="EMBL/GenBank/DDBJ databases">
        <authorList>
            <person name="Chen Y."/>
            <person name="Shah S."/>
            <person name="Dougan E. K."/>
            <person name="Thang M."/>
            <person name="Chan C."/>
        </authorList>
    </citation>
    <scope>NUCLEOTIDE SEQUENCE [LARGE SCALE GENOMIC DNA]</scope>
</reference>
<evidence type="ECO:0000313" key="1">
    <source>
        <dbReference type="EMBL" id="CAK0862750.1"/>
    </source>
</evidence>
<dbReference type="EMBL" id="CAUYUJ010016193">
    <property type="protein sequence ID" value="CAK0862750.1"/>
    <property type="molecule type" value="Genomic_DNA"/>
</dbReference>
<feature type="non-terminal residue" evidence="1">
    <location>
        <position position="88"/>
    </location>
</feature>
<gene>
    <name evidence="1" type="ORF">PCOR1329_LOCUS51089</name>
</gene>
<sequence length="88" mass="10113">VKQIKSTSCPTKGPYTFARLHEEFVITNFKEVYPRFQMYYDADLVCKTLCTLNAYTDFKEMMDPVANYLSNAATLEVVLANMADVVRK</sequence>
<proteinExistence type="predicted"/>
<feature type="non-terminal residue" evidence="1">
    <location>
        <position position="1"/>
    </location>
</feature>
<keyword evidence="2" id="KW-1185">Reference proteome</keyword>
<accession>A0ABN9URU9</accession>
<dbReference type="Proteomes" id="UP001189429">
    <property type="component" value="Unassembled WGS sequence"/>
</dbReference>
<comment type="caution">
    <text evidence="1">The sequence shown here is derived from an EMBL/GenBank/DDBJ whole genome shotgun (WGS) entry which is preliminary data.</text>
</comment>
<organism evidence="1 2">
    <name type="scientific">Prorocentrum cordatum</name>
    <dbReference type="NCBI Taxonomy" id="2364126"/>
    <lineage>
        <taxon>Eukaryota</taxon>
        <taxon>Sar</taxon>
        <taxon>Alveolata</taxon>
        <taxon>Dinophyceae</taxon>
        <taxon>Prorocentrales</taxon>
        <taxon>Prorocentraceae</taxon>
        <taxon>Prorocentrum</taxon>
    </lineage>
</organism>
<protein>
    <submittedName>
        <fullName evidence="1">Uncharacterized protein</fullName>
    </submittedName>
</protein>